<evidence type="ECO:0000313" key="2">
    <source>
        <dbReference type="EMBL" id="MDT2730746.1"/>
    </source>
</evidence>
<sequence>MGKSLLTDDVIERARRGETFEEDPYLDSDTKIITFAENQINDDLDDNVDNRIYKSRRIENARRGQFQAKLNLMLFALLVLIAILIFAVFRL</sequence>
<evidence type="ECO:0000313" key="4">
    <source>
        <dbReference type="Proteomes" id="UP000217465"/>
    </source>
</evidence>
<dbReference type="Proteomes" id="UP001180515">
    <property type="component" value="Unassembled WGS sequence"/>
</dbReference>
<keyword evidence="1" id="KW-0812">Transmembrane</keyword>
<evidence type="ECO:0000313" key="3">
    <source>
        <dbReference type="EMBL" id="PCH11436.1"/>
    </source>
</evidence>
<dbReference type="Pfam" id="PF26336">
    <property type="entry name" value="MacP_activator"/>
    <property type="match status" value="1"/>
</dbReference>
<name>A0A0E2UPB7_9STRE</name>
<organism evidence="3 4">
    <name type="scientific">Streptococcus parauberis</name>
    <dbReference type="NCBI Taxonomy" id="1348"/>
    <lineage>
        <taxon>Bacteria</taxon>
        <taxon>Bacillati</taxon>
        <taxon>Bacillota</taxon>
        <taxon>Bacilli</taxon>
        <taxon>Lactobacillales</taxon>
        <taxon>Streptococcaceae</taxon>
        <taxon>Streptococcus</taxon>
    </lineage>
</organism>
<dbReference type="OMA" id="EDYDQEF"/>
<keyword evidence="1" id="KW-1133">Transmembrane helix</keyword>
<accession>A0A0E2UPB7</accession>
<feature type="transmembrane region" description="Helical" evidence="1">
    <location>
        <begin position="70"/>
        <end position="89"/>
    </location>
</feature>
<comment type="caution">
    <text evidence="3">The sequence shown here is derived from an EMBL/GenBank/DDBJ whole genome shotgun (WGS) entry which is preliminary data.</text>
</comment>
<dbReference type="STRING" id="936154.STP_0291"/>
<reference evidence="3 4" key="1">
    <citation type="submission" date="2016-06" db="EMBL/GenBank/DDBJ databases">
        <authorList>
            <person name="Haines A.N."/>
            <person name="Council K.R."/>
        </authorList>
    </citation>
    <scope>NUCLEOTIDE SEQUENCE [LARGE SCALE GENOMIC DNA]</scope>
    <source>
        <strain evidence="3 4">SP158-29</strain>
    </source>
</reference>
<dbReference type="OrthoDB" id="2243846at2"/>
<dbReference type="GeneID" id="61419740"/>
<keyword evidence="1" id="KW-0472">Membrane</keyword>
<evidence type="ECO:0000256" key="1">
    <source>
        <dbReference type="SAM" id="Phobius"/>
    </source>
</evidence>
<dbReference type="RefSeq" id="WP_003104502.1">
    <property type="nucleotide sequence ID" value="NZ_BAWT01000001.1"/>
</dbReference>
<dbReference type="EMBL" id="JARQAG010000001">
    <property type="protein sequence ID" value="MDT2730746.1"/>
    <property type="molecule type" value="Genomic_DNA"/>
</dbReference>
<reference evidence="2" key="2">
    <citation type="submission" date="2023-03" db="EMBL/GenBank/DDBJ databases">
        <authorList>
            <person name="Shen W."/>
            <person name="Cai J."/>
        </authorList>
    </citation>
    <scope>NUCLEOTIDE SEQUENCE</scope>
    <source>
        <strain evidence="2">P82-2</strain>
    </source>
</reference>
<gene>
    <name evidence="2" type="primary">macP</name>
    <name evidence="3" type="ORF">A9Y57_01739</name>
    <name evidence="2" type="ORF">P7G31_00575</name>
</gene>
<dbReference type="InterPro" id="IPR047752">
    <property type="entry name" value="MacP"/>
</dbReference>
<protein>
    <submittedName>
        <fullName evidence="2">Cell wall synthase accessory phosphoprotein MacP</fullName>
    </submittedName>
</protein>
<proteinExistence type="predicted"/>
<dbReference type="Proteomes" id="UP000217465">
    <property type="component" value="Unassembled WGS sequence"/>
</dbReference>
<dbReference type="AlphaFoldDB" id="A0A0E2UPB7"/>
<dbReference type="NCBIfam" id="NF038277">
    <property type="entry name" value="accessory_MacP"/>
    <property type="match status" value="1"/>
</dbReference>
<dbReference type="EMBL" id="NSGR01000009">
    <property type="protein sequence ID" value="PCH11436.1"/>
    <property type="molecule type" value="Genomic_DNA"/>
</dbReference>